<comment type="function">
    <text evidence="1 10">Catalyzes the reversible adenylation of nicotinate mononucleotide (NaMN) to nicotinic acid adenine dinucleotide (NaAD).</text>
</comment>
<keyword evidence="13" id="KW-1185">Reference proteome</keyword>
<dbReference type="InterPro" id="IPR014729">
    <property type="entry name" value="Rossmann-like_a/b/a_fold"/>
</dbReference>
<evidence type="ECO:0000259" key="11">
    <source>
        <dbReference type="Pfam" id="PF01467"/>
    </source>
</evidence>
<dbReference type="Gene3D" id="3.40.50.620">
    <property type="entry name" value="HUPs"/>
    <property type="match status" value="1"/>
</dbReference>
<feature type="domain" description="Cytidyltransferase-like" evidence="11">
    <location>
        <begin position="7"/>
        <end position="163"/>
    </location>
</feature>
<dbReference type="HAMAP" id="MF_00244">
    <property type="entry name" value="NaMN_adenylyltr"/>
    <property type="match status" value="1"/>
</dbReference>
<keyword evidence="8 10" id="KW-0520">NAD</keyword>
<accession>A0ABW5BYH1</accession>
<sequence>MKKKIGILGGTFDPPHLGHLLIASEVLHALQLSEIWFIPNQIPPHKQTEHFTDSKHRLNMLKLAINDHQHFEVNTIELEREGPSYTYDTLRLLLEEYPEYGFYFIIGADMIEYLPKWHQIDEIIKLVTFVGVKRAGFKTSSLYPVTEVEIPQFEVSSTMLRERLRINGNTDYLLQDNVKRYIEENHLYGT</sequence>
<evidence type="ECO:0000256" key="4">
    <source>
        <dbReference type="ARBA" id="ARBA00022679"/>
    </source>
</evidence>
<dbReference type="Proteomes" id="UP001597318">
    <property type="component" value="Unassembled WGS sequence"/>
</dbReference>
<dbReference type="NCBIfam" id="TIGR00125">
    <property type="entry name" value="cyt_tran_rel"/>
    <property type="match status" value="1"/>
</dbReference>
<protein>
    <recommendedName>
        <fullName evidence="10">Probable nicotinate-nucleotide adenylyltransferase</fullName>
        <ecNumber evidence="10">2.7.7.18</ecNumber>
    </recommendedName>
    <alternativeName>
        <fullName evidence="10">Deamido-NAD(+) diphosphorylase</fullName>
    </alternativeName>
    <alternativeName>
        <fullName evidence="10">Deamido-NAD(+) pyrophosphorylase</fullName>
    </alternativeName>
    <alternativeName>
        <fullName evidence="10">Nicotinate mononucleotide adenylyltransferase</fullName>
        <shortName evidence="10">NaMN adenylyltransferase</shortName>
    </alternativeName>
</protein>
<evidence type="ECO:0000313" key="12">
    <source>
        <dbReference type="EMBL" id="MFD2213881.1"/>
    </source>
</evidence>
<comment type="catalytic activity">
    <reaction evidence="9 10">
        <text>nicotinate beta-D-ribonucleotide + ATP + H(+) = deamido-NAD(+) + diphosphate</text>
        <dbReference type="Rhea" id="RHEA:22860"/>
        <dbReference type="ChEBI" id="CHEBI:15378"/>
        <dbReference type="ChEBI" id="CHEBI:30616"/>
        <dbReference type="ChEBI" id="CHEBI:33019"/>
        <dbReference type="ChEBI" id="CHEBI:57502"/>
        <dbReference type="ChEBI" id="CHEBI:58437"/>
        <dbReference type="EC" id="2.7.7.18"/>
    </reaction>
</comment>
<evidence type="ECO:0000313" key="13">
    <source>
        <dbReference type="Proteomes" id="UP001597318"/>
    </source>
</evidence>
<dbReference type="CDD" id="cd02165">
    <property type="entry name" value="NMNAT"/>
    <property type="match status" value="1"/>
</dbReference>
<gene>
    <name evidence="10" type="primary">nadD</name>
    <name evidence="12" type="ORF">ACFSKK_09340</name>
</gene>
<dbReference type="NCBIfam" id="NF000840">
    <property type="entry name" value="PRK00071.1-3"/>
    <property type="match status" value="1"/>
</dbReference>
<keyword evidence="6 10" id="KW-0547">Nucleotide-binding</keyword>
<evidence type="ECO:0000256" key="9">
    <source>
        <dbReference type="ARBA" id="ARBA00048721"/>
    </source>
</evidence>
<keyword evidence="7 10" id="KW-0067">ATP-binding</keyword>
<keyword evidence="3 10" id="KW-0662">Pyridine nucleotide biosynthesis</keyword>
<comment type="caution">
    <text evidence="12">The sequence shown here is derived from an EMBL/GenBank/DDBJ whole genome shotgun (WGS) entry which is preliminary data.</text>
</comment>
<dbReference type="RefSeq" id="WP_247344665.1">
    <property type="nucleotide sequence ID" value="NZ_CP095550.1"/>
</dbReference>
<dbReference type="NCBIfam" id="TIGR00482">
    <property type="entry name" value="nicotinate (nicotinamide) nucleotide adenylyltransferase"/>
    <property type="match status" value="1"/>
</dbReference>
<dbReference type="EMBL" id="JBHUIK010000002">
    <property type="protein sequence ID" value="MFD2213881.1"/>
    <property type="molecule type" value="Genomic_DNA"/>
</dbReference>
<keyword evidence="5 10" id="KW-0548">Nucleotidyltransferase</keyword>
<evidence type="ECO:0000256" key="7">
    <source>
        <dbReference type="ARBA" id="ARBA00022840"/>
    </source>
</evidence>
<comment type="pathway">
    <text evidence="2 10">Cofactor biosynthesis; NAD(+) biosynthesis; deamido-NAD(+) from nicotinate D-ribonucleotide: step 1/1.</text>
</comment>
<evidence type="ECO:0000256" key="6">
    <source>
        <dbReference type="ARBA" id="ARBA00022741"/>
    </source>
</evidence>
<dbReference type="InterPro" id="IPR004821">
    <property type="entry name" value="Cyt_trans-like"/>
</dbReference>
<dbReference type="Pfam" id="PF01467">
    <property type="entry name" value="CTP_transf_like"/>
    <property type="match status" value="1"/>
</dbReference>
<comment type="similarity">
    <text evidence="10">Belongs to the NadD family.</text>
</comment>
<dbReference type="PANTHER" id="PTHR39321">
    <property type="entry name" value="NICOTINATE-NUCLEOTIDE ADENYLYLTRANSFERASE-RELATED"/>
    <property type="match status" value="1"/>
</dbReference>
<evidence type="ECO:0000256" key="1">
    <source>
        <dbReference type="ARBA" id="ARBA00002324"/>
    </source>
</evidence>
<evidence type="ECO:0000256" key="8">
    <source>
        <dbReference type="ARBA" id="ARBA00023027"/>
    </source>
</evidence>
<dbReference type="NCBIfam" id="NF000841">
    <property type="entry name" value="PRK00071.1-4"/>
    <property type="match status" value="1"/>
</dbReference>
<dbReference type="GO" id="GO:0004515">
    <property type="term" value="F:nicotinate-nucleotide adenylyltransferase activity"/>
    <property type="evidence" value="ECO:0007669"/>
    <property type="project" value="UniProtKB-EC"/>
</dbReference>
<dbReference type="PANTHER" id="PTHR39321:SF3">
    <property type="entry name" value="PHOSPHOPANTETHEINE ADENYLYLTRANSFERASE"/>
    <property type="match status" value="1"/>
</dbReference>
<dbReference type="EC" id="2.7.7.18" evidence="10"/>
<dbReference type="InterPro" id="IPR005248">
    <property type="entry name" value="NadD/NMNAT"/>
</dbReference>
<evidence type="ECO:0000256" key="3">
    <source>
        <dbReference type="ARBA" id="ARBA00022642"/>
    </source>
</evidence>
<reference evidence="13" key="1">
    <citation type="journal article" date="2019" name="Int. J. Syst. Evol. Microbiol.">
        <title>The Global Catalogue of Microorganisms (GCM) 10K type strain sequencing project: providing services to taxonomists for standard genome sequencing and annotation.</title>
        <authorList>
            <consortium name="The Broad Institute Genomics Platform"/>
            <consortium name="The Broad Institute Genome Sequencing Center for Infectious Disease"/>
            <person name="Wu L."/>
            <person name="Ma J."/>
        </authorList>
    </citation>
    <scope>NUCLEOTIDE SEQUENCE [LARGE SCALE GENOMIC DNA]</scope>
    <source>
        <strain evidence="13">CGMCC 1.15474</strain>
    </source>
</reference>
<proteinExistence type="inferred from homology"/>
<evidence type="ECO:0000256" key="10">
    <source>
        <dbReference type="HAMAP-Rule" id="MF_00244"/>
    </source>
</evidence>
<dbReference type="SUPFAM" id="SSF52374">
    <property type="entry name" value="Nucleotidylyl transferase"/>
    <property type="match status" value="1"/>
</dbReference>
<keyword evidence="4 10" id="KW-0808">Transferase</keyword>
<evidence type="ECO:0000256" key="2">
    <source>
        <dbReference type="ARBA" id="ARBA00005019"/>
    </source>
</evidence>
<organism evidence="12 13">
    <name type="scientific">Metabacillus endolithicus</name>
    <dbReference type="NCBI Taxonomy" id="1535204"/>
    <lineage>
        <taxon>Bacteria</taxon>
        <taxon>Bacillati</taxon>
        <taxon>Bacillota</taxon>
        <taxon>Bacilli</taxon>
        <taxon>Bacillales</taxon>
        <taxon>Bacillaceae</taxon>
        <taxon>Metabacillus</taxon>
    </lineage>
</organism>
<name>A0ABW5BYH1_9BACI</name>
<evidence type="ECO:0000256" key="5">
    <source>
        <dbReference type="ARBA" id="ARBA00022695"/>
    </source>
</evidence>